<dbReference type="HAMAP" id="MF_02087">
    <property type="entry name" value="PLP_homeostasis"/>
    <property type="match status" value="1"/>
</dbReference>
<evidence type="ECO:0000256" key="2">
    <source>
        <dbReference type="HAMAP-Rule" id="MF_02087"/>
    </source>
</evidence>
<dbReference type="InterPro" id="IPR029066">
    <property type="entry name" value="PLP-binding_barrel"/>
</dbReference>
<proteinExistence type="inferred from homology"/>
<dbReference type="PANTHER" id="PTHR10146">
    <property type="entry name" value="PROLINE SYNTHETASE CO-TRANSCRIBED BACTERIAL HOMOLOG PROTEIN"/>
    <property type="match status" value="1"/>
</dbReference>
<accession>A0ABV6ND41</accession>
<organism evidence="5 6">
    <name type="scientific">Halalkalibacter alkalisediminis</name>
    <dbReference type="NCBI Taxonomy" id="935616"/>
    <lineage>
        <taxon>Bacteria</taxon>
        <taxon>Bacillati</taxon>
        <taxon>Bacillota</taxon>
        <taxon>Bacilli</taxon>
        <taxon>Bacillales</taxon>
        <taxon>Bacillaceae</taxon>
        <taxon>Halalkalibacter</taxon>
    </lineage>
</organism>
<evidence type="ECO:0000313" key="6">
    <source>
        <dbReference type="Proteomes" id="UP001589833"/>
    </source>
</evidence>
<keyword evidence="1 2" id="KW-0663">Pyridoxal phosphate</keyword>
<name>A0ABV6ND41_9BACI</name>
<dbReference type="RefSeq" id="WP_273839796.1">
    <property type="nucleotide sequence ID" value="NZ_JAQQWT010000001.1"/>
</dbReference>
<evidence type="ECO:0000256" key="1">
    <source>
        <dbReference type="ARBA" id="ARBA00022898"/>
    </source>
</evidence>
<dbReference type="PIRSF" id="PIRSF004848">
    <property type="entry name" value="YBL036c_PLPDEIII"/>
    <property type="match status" value="1"/>
</dbReference>
<feature type="modified residue" description="N6-(pyridoxal phosphate)lysine" evidence="2">
    <location>
        <position position="35"/>
    </location>
</feature>
<dbReference type="Pfam" id="PF01168">
    <property type="entry name" value="Ala_racemase_N"/>
    <property type="match status" value="1"/>
</dbReference>
<dbReference type="EMBL" id="JBHLTR010000006">
    <property type="protein sequence ID" value="MFC0558687.1"/>
    <property type="molecule type" value="Genomic_DNA"/>
</dbReference>
<evidence type="ECO:0000313" key="5">
    <source>
        <dbReference type="EMBL" id="MFC0558687.1"/>
    </source>
</evidence>
<dbReference type="Gene3D" id="3.20.20.10">
    <property type="entry name" value="Alanine racemase"/>
    <property type="match status" value="1"/>
</dbReference>
<feature type="domain" description="Alanine racemase N-terminal" evidence="4">
    <location>
        <begin position="13"/>
        <end position="224"/>
    </location>
</feature>
<dbReference type="InterPro" id="IPR011078">
    <property type="entry name" value="PyrdxlP_homeostasis"/>
</dbReference>
<keyword evidence="6" id="KW-1185">Reference proteome</keyword>
<gene>
    <name evidence="5" type="ORF">ACFFH4_06440</name>
</gene>
<reference evidence="5 6" key="1">
    <citation type="submission" date="2024-09" db="EMBL/GenBank/DDBJ databases">
        <authorList>
            <person name="Sun Q."/>
            <person name="Mori K."/>
        </authorList>
    </citation>
    <scope>NUCLEOTIDE SEQUENCE [LARGE SCALE GENOMIC DNA]</scope>
    <source>
        <strain evidence="5 6">NCAIM B.02301</strain>
    </source>
</reference>
<evidence type="ECO:0000256" key="3">
    <source>
        <dbReference type="RuleBase" id="RU004514"/>
    </source>
</evidence>
<sequence length="226" mass="25323">MSIQERLKEIEEKIEHSCEKVGRNSGSVKIIAVTKYVSLETTKQTLDHGLIHIGENRAEGAVEKWDALHDRGIWHFIGSLQTRKVKHIIGKYEYLHSLDRLSLAEEVDKRLESGEKMKCFVQVNVSGEESKAGLSPGDVHSFIAQLSQFKGIQVVGLMTMAPFVEDPELTRPVFNQLRQLRDEVQALHLEHAPCTELSMGMSNDFTVAVEEGATFIRLGSALVGRE</sequence>
<dbReference type="NCBIfam" id="TIGR00044">
    <property type="entry name" value="YggS family pyridoxal phosphate-dependent enzyme"/>
    <property type="match status" value="1"/>
</dbReference>
<comment type="similarity">
    <text evidence="2 3">Belongs to the pyridoxal phosphate-binding protein YggS/PROSC family.</text>
</comment>
<dbReference type="PANTHER" id="PTHR10146:SF14">
    <property type="entry name" value="PYRIDOXAL PHOSPHATE HOMEOSTASIS PROTEIN"/>
    <property type="match status" value="1"/>
</dbReference>
<evidence type="ECO:0000259" key="4">
    <source>
        <dbReference type="Pfam" id="PF01168"/>
    </source>
</evidence>
<dbReference type="PROSITE" id="PS01211">
    <property type="entry name" value="UPF0001"/>
    <property type="match status" value="1"/>
</dbReference>
<dbReference type="InterPro" id="IPR001608">
    <property type="entry name" value="Ala_racemase_N"/>
</dbReference>
<comment type="caution">
    <text evidence="5">The sequence shown here is derived from an EMBL/GenBank/DDBJ whole genome shotgun (WGS) entry which is preliminary data.</text>
</comment>
<dbReference type="CDD" id="cd00635">
    <property type="entry name" value="PLPDE_III_YBL036c_like"/>
    <property type="match status" value="1"/>
</dbReference>
<comment type="function">
    <text evidence="2">Pyridoxal 5'-phosphate (PLP)-binding protein, which is involved in PLP homeostasis.</text>
</comment>
<protein>
    <recommendedName>
        <fullName evidence="2">Pyridoxal phosphate homeostasis protein</fullName>
        <shortName evidence="2">PLP homeostasis protein</shortName>
    </recommendedName>
</protein>
<dbReference type="SUPFAM" id="SSF51419">
    <property type="entry name" value="PLP-binding barrel"/>
    <property type="match status" value="1"/>
</dbReference>
<dbReference type="Proteomes" id="UP001589833">
    <property type="component" value="Unassembled WGS sequence"/>
</dbReference>